<organism evidence="1 2">
    <name type="scientific">Stigmatella ashevillensis</name>
    <dbReference type="NCBI Taxonomy" id="2995309"/>
    <lineage>
        <taxon>Bacteria</taxon>
        <taxon>Pseudomonadati</taxon>
        <taxon>Myxococcota</taxon>
        <taxon>Myxococcia</taxon>
        <taxon>Myxococcales</taxon>
        <taxon>Cystobacterineae</taxon>
        <taxon>Archangiaceae</taxon>
        <taxon>Stigmatella</taxon>
    </lineage>
</organism>
<dbReference type="EMBL" id="JAQNDM010000002">
    <property type="protein sequence ID" value="MDC0711202.1"/>
    <property type="molecule type" value="Genomic_DNA"/>
</dbReference>
<accession>A0ABT5DC03</accession>
<evidence type="ECO:0000313" key="1">
    <source>
        <dbReference type="EMBL" id="MDC0711202.1"/>
    </source>
</evidence>
<proteinExistence type="predicted"/>
<gene>
    <name evidence="1" type="ORF">POL68_22220</name>
</gene>
<comment type="caution">
    <text evidence="1">The sequence shown here is derived from an EMBL/GenBank/DDBJ whole genome shotgun (WGS) entry which is preliminary data.</text>
</comment>
<dbReference type="Proteomes" id="UP001221838">
    <property type="component" value="Unassembled WGS sequence"/>
</dbReference>
<keyword evidence="2" id="KW-1185">Reference proteome</keyword>
<evidence type="ECO:0000313" key="2">
    <source>
        <dbReference type="Proteomes" id="UP001221838"/>
    </source>
</evidence>
<protein>
    <submittedName>
        <fullName evidence="1">Uncharacterized protein</fullName>
    </submittedName>
</protein>
<sequence length="76" mass="8596">MSMELYVRDLCTLLKENALEAKEESRTAPEAQRAFALGRLMAFHEVISLMQQQAQAFGISLEELGLDTIRPEKDLV</sequence>
<reference evidence="1 2" key="1">
    <citation type="submission" date="2022-11" db="EMBL/GenBank/DDBJ databases">
        <title>Minimal conservation of predation-associated metabolite biosynthetic gene clusters underscores biosynthetic potential of Myxococcota including descriptions for ten novel species: Archangium lansinium sp. nov., Myxococcus landrumus sp. nov., Nannocystis bai.</title>
        <authorList>
            <person name="Ahearne A."/>
            <person name="Stevens C."/>
            <person name="Dowd S."/>
        </authorList>
    </citation>
    <scope>NUCLEOTIDE SEQUENCE [LARGE SCALE GENOMIC DNA]</scope>
    <source>
        <strain evidence="1 2">NCWAL01</strain>
    </source>
</reference>
<dbReference type="RefSeq" id="WP_272141161.1">
    <property type="nucleotide sequence ID" value="NZ_JAQNDM010000002.1"/>
</dbReference>
<name>A0ABT5DC03_9BACT</name>